<dbReference type="EMBL" id="BAAATD010000002">
    <property type="protein sequence ID" value="GAA2584957.1"/>
    <property type="molecule type" value="Genomic_DNA"/>
</dbReference>
<feature type="transmembrane region" description="Helical" evidence="1">
    <location>
        <begin position="71"/>
        <end position="92"/>
    </location>
</feature>
<gene>
    <name evidence="2" type="ORF">GCM10010411_17090</name>
</gene>
<keyword evidence="1" id="KW-1133">Transmembrane helix</keyword>
<keyword evidence="3" id="KW-1185">Reference proteome</keyword>
<comment type="caution">
    <text evidence="2">The sequence shown here is derived from an EMBL/GenBank/DDBJ whole genome shotgun (WGS) entry which is preliminary data.</text>
</comment>
<accession>A0ABN3PHL8</accession>
<sequence>MPVRLILIGLGAITATPVLALVWPGMLDLAYGIEEPSDPMVAALLQHRGMLQAALGAALVWAALRPSFRVPAAVAAIVTKSTFIVLMISLPDSGWRDAASGVIFDLVTIVILAAIAVREARAD</sequence>
<proteinExistence type="predicted"/>
<organism evidence="2 3">
    <name type="scientific">Actinomadura fulvescens</name>
    <dbReference type="NCBI Taxonomy" id="46160"/>
    <lineage>
        <taxon>Bacteria</taxon>
        <taxon>Bacillati</taxon>
        <taxon>Actinomycetota</taxon>
        <taxon>Actinomycetes</taxon>
        <taxon>Streptosporangiales</taxon>
        <taxon>Thermomonosporaceae</taxon>
        <taxon>Actinomadura</taxon>
    </lineage>
</organism>
<name>A0ABN3PHL8_9ACTN</name>
<reference evidence="2 3" key="1">
    <citation type="journal article" date="2019" name="Int. J. Syst. Evol. Microbiol.">
        <title>The Global Catalogue of Microorganisms (GCM) 10K type strain sequencing project: providing services to taxonomists for standard genome sequencing and annotation.</title>
        <authorList>
            <consortium name="The Broad Institute Genomics Platform"/>
            <consortium name="The Broad Institute Genome Sequencing Center for Infectious Disease"/>
            <person name="Wu L."/>
            <person name="Ma J."/>
        </authorList>
    </citation>
    <scope>NUCLEOTIDE SEQUENCE [LARGE SCALE GENOMIC DNA]</scope>
    <source>
        <strain evidence="2 3">JCM 6833</strain>
    </source>
</reference>
<evidence type="ECO:0008006" key="4">
    <source>
        <dbReference type="Google" id="ProtNLM"/>
    </source>
</evidence>
<dbReference type="RefSeq" id="WP_344539385.1">
    <property type="nucleotide sequence ID" value="NZ_BAAATD010000002.1"/>
</dbReference>
<dbReference type="Proteomes" id="UP001501509">
    <property type="component" value="Unassembled WGS sequence"/>
</dbReference>
<evidence type="ECO:0000313" key="3">
    <source>
        <dbReference type="Proteomes" id="UP001501509"/>
    </source>
</evidence>
<feature type="transmembrane region" description="Helical" evidence="1">
    <location>
        <begin position="98"/>
        <end position="117"/>
    </location>
</feature>
<protein>
    <recommendedName>
        <fullName evidence="4">DUF4345 domain-containing protein</fullName>
    </recommendedName>
</protein>
<keyword evidence="1" id="KW-0472">Membrane</keyword>
<feature type="transmembrane region" description="Helical" evidence="1">
    <location>
        <begin position="44"/>
        <end position="64"/>
    </location>
</feature>
<evidence type="ECO:0000313" key="2">
    <source>
        <dbReference type="EMBL" id="GAA2584957.1"/>
    </source>
</evidence>
<keyword evidence="1" id="KW-0812">Transmembrane</keyword>
<evidence type="ECO:0000256" key="1">
    <source>
        <dbReference type="SAM" id="Phobius"/>
    </source>
</evidence>